<evidence type="ECO:0000313" key="1">
    <source>
        <dbReference type="EMBL" id="MCF0061343.1"/>
    </source>
</evidence>
<name>A0A9X1PIB6_9BACT</name>
<dbReference type="AlphaFoldDB" id="A0A9X1PIB6"/>
<proteinExistence type="predicted"/>
<dbReference type="RefSeq" id="WP_234654579.1">
    <property type="nucleotide sequence ID" value="NZ_CP094997.1"/>
</dbReference>
<keyword evidence="2" id="KW-1185">Reference proteome</keyword>
<dbReference type="EMBL" id="JAJTTC010000001">
    <property type="protein sequence ID" value="MCF0061343.1"/>
    <property type="molecule type" value="Genomic_DNA"/>
</dbReference>
<protein>
    <recommendedName>
        <fullName evidence="3">cAMP-binding domain of CRP or a regulatory subunit of cAMP-dependent protein kinases</fullName>
    </recommendedName>
</protein>
<gene>
    <name evidence="1" type="ORF">LXM26_07555</name>
</gene>
<sequence>MDKLLKELKRHILISENLVGSITLKTEKYHVKAKQKLLVPNVNQEHLLFVVSGIARNYYISDTREWTSRFFQPGDFVLSIDNFLFDLPCTEFIESCTPMEVIRTSKADYKQLFIDYPELNIVARNIADERLKANNDRMYSWRMLSAAERYDEFVRAYPNICKQVQIQHIASYLDISPYNLSRIRSMKL</sequence>
<dbReference type="InterPro" id="IPR014710">
    <property type="entry name" value="RmlC-like_jellyroll"/>
</dbReference>
<dbReference type="Gene3D" id="2.60.120.10">
    <property type="entry name" value="Jelly Rolls"/>
    <property type="match status" value="1"/>
</dbReference>
<organism evidence="1 2">
    <name type="scientific">Dyadobacter chenwenxiniae</name>
    <dbReference type="NCBI Taxonomy" id="2906456"/>
    <lineage>
        <taxon>Bacteria</taxon>
        <taxon>Pseudomonadati</taxon>
        <taxon>Bacteroidota</taxon>
        <taxon>Cytophagia</taxon>
        <taxon>Cytophagales</taxon>
        <taxon>Spirosomataceae</taxon>
        <taxon>Dyadobacter</taxon>
    </lineage>
</organism>
<accession>A0A9X1PIB6</accession>
<evidence type="ECO:0008006" key="3">
    <source>
        <dbReference type="Google" id="ProtNLM"/>
    </source>
</evidence>
<dbReference type="InterPro" id="IPR018490">
    <property type="entry name" value="cNMP-bd_dom_sf"/>
</dbReference>
<evidence type="ECO:0000313" key="2">
    <source>
        <dbReference type="Proteomes" id="UP001139000"/>
    </source>
</evidence>
<dbReference type="SUPFAM" id="SSF51206">
    <property type="entry name" value="cAMP-binding domain-like"/>
    <property type="match status" value="1"/>
</dbReference>
<comment type="caution">
    <text evidence="1">The sequence shown here is derived from an EMBL/GenBank/DDBJ whole genome shotgun (WGS) entry which is preliminary data.</text>
</comment>
<reference evidence="1" key="1">
    <citation type="submission" date="2021-12" db="EMBL/GenBank/DDBJ databases">
        <title>Novel species in genus Dyadobacter.</title>
        <authorList>
            <person name="Ma C."/>
        </authorList>
    </citation>
    <scope>NUCLEOTIDE SEQUENCE</scope>
    <source>
        <strain evidence="1">LJ419</strain>
    </source>
</reference>
<dbReference type="Proteomes" id="UP001139000">
    <property type="component" value="Unassembled WGS sequence"/>
</dbReference>